<dbReference type="SUPFAM" id="SSF55729">
    <property type="entry name" value="Acyl-CoA N-acyltransferases (Nat)"/>
    <property type="match status" value="1"/>
</dbReference>
<protein>
    <submittedName>
        <fullName evidence="4">GNAT family N-acetyltransferase</fullName>
    </submittedName>
</protein>
<dbReference type="Gene3D" id="3.40.630.30">
    <property type="match status" value="1"/>
</dbReference>
<organism evidence="4 5">
    <name type="scientific">Thermoactinomyces daqus</name>
    <dbReference type="NCBI Taxonomy" id="1329516"/>
    <lineage>
        <taxon>Bacteria</taxon>
        <taxon>Bacillati</taxon>
        <taxon>Bacillota</taxon>
        <taxon>Bacilli</taxon>
        <taxon>Bacillales</taxon>
        <taxon>Thermoactinomycetaceae</taxon>
        <taxon>Thermoactinomyces</taxon>
    </lineage>
</organism>
<evidence type="ECO:0000259" key="3">
    <source>
        <dbReference type="PROSITE" id="PS51186"/>
    </source>
</evidence>
<evidence type="ECO:0000256" key="1">
    <source>
        <dbReference type="ARBA" id="ARBA00022679"/>
    </source>
</evidence>
<keyword evidence="2" id="KW-0012">Acyltransferase</keyword>
<dbReference type="EMBL" id="JACEIP010000030">
    <property type="protein sequence ID" value="MBA4544148.1"/>
    <property type="molecule type" value="Genomic_DNA"/>
</dbReference>
<reference evidence="4 5" key="1">
    <citation type="submission" date="2020-07" db="EMBL/GenBank/DDBJ databases">
        <authorList>
            <person name="Feng H."/>
        </authorList>
    </citation>
    <scope>NUCLEOTIDE SEQUENCE [LARGE SCALE GENOMIC DNA]</scope>
    <source>
        <strain evidence="5">s-11</strain>
    </source>
</reference>
<dbReference type="GO" id="GO:0016747">
    <property type="term" value="F:acyltransferase activity, transferring groups other than amino-acyl groups"/>
    <property type="evidence" value="ECO:0007669"/>
    <property type="project" value="InterPro"/>
</dbReference>
<dbReference type="InterPro" id="IPR016181">
    <property type="entry name" value="Acyl_CoA_acyltransferase"/>
</dbReference>
<feature type="domain" description="N-acetyltransferase" evidence="3">
    <location>
        <begin position="3"/>
        <end position="162"/>
    </location>
</feature>
<dbReference type="Pfam" id="PF00583">
    <property type="entry name" value="Acetyltransf_1"/>
    <property type="match status" value="1"/>
</dbReference>
<dbReference type="Proteomes" id="UP000530514">
    <property type="component" value="Unassembled WGS sequence"/>
</dbReference>
<dbReference type="InterPro" id="IPR050680">
    <property type="entry name" value="YpeA/RimI_acetyltransf"/>
</dbReference>
<name>A0A7W1XCP3_9BACL</name>
<comment type="caution">
    <text evidence="4">The sequence shown here is derived from an EMBL/GenBank/DDBJ whole genome shotgun (WGS) entry which is preliminary data.</text>
</comment>
<accession>A0A7W1XCP3</accession>
<keyword evidence="5" id="KW-1185">Reference proteome</keyword>
<dbReference type="PANTHER" id="PTHR43420:SF12">
    <property type="entry name" value="N-ACETYLTRANSFERASE DOMAIN-CONTAINING PROTEIN"/>
    <property type="match status" value="1"/>
</dbReference>
<dbReference type="InterPro" id="IPR000182">
    <property type="entry name" value="GNAT_dom"/>
</dbReference>
<gene>
    <name evidence="4" type="ORF">H1164_14850</name>
</gene>
<dbReference type="CDD" id="cd04301">
    <property type="entry name" value="NAT_SF"/>
    <property type="match status" value="1"/>
</dbReference>
<dbReference type="OrthoDB" id="9797990at2"/>
<dbReference type="PANTHER" id="PTHR43420">
    <property type="entry name" value="ACETYLTRANSFERASE"/>
    <property type="match status" value="1"/>
</dbReference>
<dbReference type="RefSeq" id="WP_052154465.1">
    <property type="nucleotide sequence ID" value="NZ_JACEIP010000030.1"/>
</dbReference>
<evidence type="ECO:0000313" key="4">
    <source>
        <dbReference type="EMBL" id="MBA4544148.1"/>
    </source>
</evidence>
<evidence type="ECO:0000256" key="2">
    <source>
        <dbReference type="ARBA" id="ARBA00023315"/>
    </source>
</evidence>
<dbReference type="PROSITE" id="PS51186">
    <property type="entry name" value="GNAT"/>
    <property type="match status" value="1"/>
</dbReference>
<sequence>MELVFRIIRPKDAPFLKDFLTMALTVPGDGAAEESLLEKPEHRRYLDNWGQPGDLGFFVALKKEKKPIGAVWFRQFSKEEPGFGFVDEAIPELILAVLPEYQNQGLGRQLLTRLIDQARLEGYPGLSVTVHKNNPAKGLYDRLDFKVKREEGNYQVMVRSFR</sequence>
<dbReference type="AlphaFoldDB" id="A0A7W1XCP3"/>
<proteinExistence type="predicted"/>
<keyword evidence="1 4" id="KW-0808">Transferase</keyword>
<evidence type="ECO:0000313" key="5">
    <source>
        <dbReference type="Proteomes" id="UP000530514"/>
    </source>
</evidence>